<name>A0A068YBM3_ECHMU</name>
<keyword evidence="8" id="KW-1185">Reference proteome</keyword>
<dbReference type="GO" id="GO:0000422">
    <property type="term" value="P:autophagy of mitochondrion"/>
    <property type="evidence" value="ECO:0007669"/>
    <property type="project" value="TreeGrafter"/>
</dbReference>
<sequence>MNTGTLSAPDYNSSLVKVYSFLQEANLTDIWKLESFTTSPYPELVCYHDCQISSVPARLEYRTTYNEAFAVPTFLFRGSLDNGSQVPLSYFWQSFSEASDHSQSNLWSVISQTEHKATGVPYFFLHPCKTRTLMLDINPPTATSYLIFWLSFVARYFDIFIPSSITFIQH</sequence>
<proteinExistence type="inferred from homology"/>
<evidence type="ECO:0000256" key="1">
    <source>
        <dbReference type="ARBA" id="ARBA00005696"/>
    </source>
</evidence>
<dbReference type="GO" id="GO:0000045">
    <property type="term" value="P:autophagosome assembly"/>
    <property type="evidence" value="ECO:0007669"/>
    <property type="project" value="TreeGrafter"/>
</dbReference>
<evidence type="ECO:0000256" key="4">
    <source>
        <dbReference type="ARBA" id="ARBA00022786"/>
    </source>
</evidence>
<evidence type="ECO:0000256" key="2">
    <source>
        <dbReference type="ARBA" id="ARBA00021099"/>
    </source>
</evidence>
<comment type="similarity">
    <text evidence="1">Belongs to the ATG10 family.</text>
</comment>
<evidence type="ECO:0000313" key="8">
    <source>
        <dbReference type="Proteomes" id="UP000017246"/>
    </source>
</evidence>
<dbReference type="InterPro" id="IPR007135">
    <property type="entry name" value="Atg3/Atg10"/>
</dbReference>
<dbReference type="OrthoDB" id="4089664at2759"/>
<evidence type="ECO:0000256" key="6">
    <source>
        <dbReference type="ARBA" id="ARBA00029833"/>
    </source>
</evidence>
<evidence type="ECO:0000313" key="7">
    <source>
        <dbReference type="EMBL" id="CDS39604.1"/>
    </source>
</evidence>
<dbReference type="GO" id="GO:0005829">
    <property type="term" value="C:cytosol"/>
    <property type="evidence" value="ECO:0007669"/>
    <property type="project" value="TreeGrafter"/>
</dbReference>
<dbReference type="eggNOG" id="KOG4741">
    <property type="taxonomic scope" value="Eukaryota"/>
</dbReference>
<keyword evidence="3" id="KW-0808">Transferase</keyword>
<dbReference type="Gene3D" id="3.30.1460.50">
    <property type="match status" value="1"/>
</dbReference>
<dbReference type="GO" id="GO:0032446">
    <property type="term" value="P:protein modification by small protein conjugation"/>
    <property type="evidence" value="ECO:0007669"/>
    <property type="project" value="TreeGrafter"/>
</dbReference>
<keyword evidence="4" id="KW-0833">Ubl conjugation pathway</keyword>
<dbReference type="PANTHER" id="PTHR14957:SF1">
    <property type="entry name" value="UBIQUITIN-LIKE-CONJUGATING ENZYME ATG10"/>
    <property type="match status" value="1"/>
</dbReference>
<gene>
    <name evidence="7" type="ORF">EmuJ_000714300</name>
</gene>
<dbReference type="OMA" id="TSYLIFW"/>
<organism evidence="7 8">
    <name type="scientific">Echinococcus multilocularis</name>
    <name type="common">Fox tapeworm</name>
    <dbReference type="NCBI Taxonomy" id="6211"/>
    <lineage>
        <taxon>Eukaryota</taxon>
        <taxon>Metazoa</taxon>
        <taxon>Spiralia</taxon>
        <taxon>Lophotrochozoa</taxon>
        <taxon>Platyhelminthes</taxon>
        <taxon>Cestoda</taxon>
        <taxon>Eucestoda</taxon>
        <taxon>Cyclophyllidea</taxon>
        <taxon>Taeniidae</taxon>
        <taxon>Echinococcus</taxon>
    </lineage>
</organism>
<dbReference type="Pfam" id="PF03987">
    <property type="entry name" value="Autophagy_act_C"/>
    <property type="match status" value="1"/>
</dbReference>
<dbReference type="EMBL" id="LN902842">
    <property type="protein sequence ID" value="CDS39604.1"/>
    <property type="molecule type" value="Genomic_DNA"/>
</dbReference>
<keyword evidence="5" id="KW-0072">Autophagy</keyword>
<dbReference type="STRING" id="6211.A0A068YBM3"/>
<reference evidence="7" key="1">
    <citation type="journal article" date="2013" name="Nature">
        <title>The genomes of four tapeworm species reveal adaptations to parasitism.</title>
        <authorList>
            <person name="Tsai I.J."/>
            <person name="Zarowiecki M."/>
            <person name="Holroyd N."/>
            <person name="Garciarrubio A."/>
            <person name="Sanchez-Flores A."/>
            <person name="Brooks K.L."/>
            <person name="Tracey A."/>
            <person name="Bobes R.J."/>
            <person name="Fragoso G."/>
            <person name="Sciutto E."/>
            <person name="Aslett M."/>
            <person name="Beasley H."/>
            <person name="Bennett H.M."/>
            <person name="Cai J."/>
            <person name="Camicia F."/>
            <person name="Clark R."/>
            <person name="Cucher M."/>
            <person name="De Silva N."/>
            <person name="Day T.A."/>
            <person name="Deplazes P."/>
            <person name="Estrada K."/>
            <person name="Fernandez C."/>
            <person name="Holland P.W."/>
            <person name="Hou J."/>
            <person name="Hu S."/>
            <person name="Huckvale T."/>
            <person name="Hung S.S."/>
            <person name="Kamenetzky L."/>
            <person name="Keane J.A."/>
            <person name="Kiss F."/>
            <person name="Koziol U."/>
            <person name="Lambert O."/>
            <person name="Liu K."/>
            <person name="Luo X."/>
            <person name="Luo Y."/>
            <person name="Macchiaroli N."/>
            <person name="Nichol S."/>
            <person name="Paps J."/>
            <person name="Parkinson J."/>
            <person name="Pouchkina-Stantcheva N."/>
            <person name="Riddiford N."/>
            <person name="Rosenzvit M."/>
            <person name="Salinas G."/>
            <person name="Wasmuth J.D."/>
            <person name="Zamanian M."/>
            <person name="Zheng Y."/>
            <person name="Cai X."/>
            <person name="Soberon X."/>
            <person name="Olson P.D."/>
            <person name="Laclette J.P."/>
            <person name="Brehm K."/>
            <person name="Berriman M."/>
            <person name="Garciarrubio A."/>
            <person name="Bobes R.J."/>
            <person name="Fragoso G."/>
            <person name="Sanchez-Flores A."/>
            <person name="Estrada K."/>
            <person name="Cevallos M.A."/>
            <person name="Morett E."/>
            <person name="Gonzalez V."/>
            <person name="Portillo T."/>
            <person name="Ochoa-Leyva A."/>
            <person name="Jose M.V."/>
            <person name="Sciutto E."/>
            <person name="Landa A."/>
            <person name="Jimenez L."/>
            <person name="Valdes V."/>
            <person name="Carrero J.C."/>
            <person name="Larralde C."/>
            <person name="Morales-Montor J."/>
            <person name="Limon-Lason J."/>
            <person name="Soberon X."/>
            <person name="Laclette J.P."/>
        </authorList>
    </citation>
    <scope>NUCLEOTIDE SEQUENCE [LARGE SCALE GENOMIC DNA]</scope>
</reference>
<reference evidence="7" key="2">
    <citation type="submission" date="2015-11" db="EMBL/GenBank/DDBJ databases">
        <authorList>
            <person name="Zhang Y."/>
            <person name="Guo Z."/>
        </authorList>
    </citation>
    <scope>NUCLEOTIDE SEQUENCE</scope>
</reference>
<accession>A0A068YBM3</accession>
<dbReference type="AlphaFoldDB" id="A0A068YBM3"/>
<protein>
    <recommendedName>
        <fullName evidence="2">Ubiquitin-like-conjugating enzyme ATG10</fullName>
    </recommendedName>
    <alternativeName>
        <fullName evidence="6">Autophagy-related protein 10</fullName>
    </alternativeName>
</protein>
<dbReference type="PANTHER" id="PTHR14957">
    <property type="entry name" value="UBIQUITIN-LIKE-CONJUGATING ENZYME ATG10"/>
    <property type="match status" value="1"/>
</dbReference>
<evidence type="ECO:0000256" key="5">
    <source>
        <dbReference type="ARBA" id="ARBA00023006"/>
    </source>
</evidence>
<dbReference type="GO" id="GO:0061651">
    <property type="term" value="F:Atg12 conjugating enzyme activity"/>
    <property type="evidence" value="ECO:0007669"/>
    <property type="project" value="TreeGrafter"/>
</dbReference>
<dbReference type="Proteomes" id="UP000017246">
    <property type="component" value="Unassembled WGS sequence"/>
</dbReference>
<evidence type="ECO:0000256" key="3">
    <source>
        <dbReference type="ARBA" id="ARBA00022679"/>
    </source>
</evidence>